<dbReference type="EC" id="5.3.1.24" evidence="3 9"/>
<evidence type="ECO:0000256" key="7">
    <source>
        <dbReference type="ARBA" id="ARBA00023141"/>
    </source>
</evidence>
<evidence type="ECO:0000256" key="5">
    <source>
        <dbReference type="ARBA" id="ARBA00022605"/>
    </source>
</evidence>
<sequence length="192" mass="21569">MTKIKICGLMTPKDIEAINIAKPDLAGFIFAPGRHQINLSQAMVLRKKLNKEIPSVGVFVDAPLEEMHKVIKSKAVSMIQLHGSESETVIEKLQQQNIPVIKVFKPDQIRKTQADYVMLDSGKGDGKRVQWQDYQNDFSQPLIIAGNLNFKNITSAVKAIKPQFVDLSRGVETDNQKDPQKINEIVKLVHQL</sequence>
<dbReference type="Pfam" id="PF00697">
    <property type="entry name" value="PRAI"/>
    <property type="match status" value="1"/>
</dbReference>
<proteinExistence type="inferred from homology"/>
<feature type="domain" description="N-(5'phosphoribosyl) anthranilate isomerase (PRAI)" evidence="10">
    <location>
        <begin position="4"/>
        <end position="187"/>
    </location>
</feature>
<dbReference type="SUPFAM" id="SSF51366">
    <property type="entry name" value="Ribulose-phoshate binding barrel"/>
    <property type="match status" value="1"/>
</dbReference>
<protein>
    <recommendedName>
        <fullName evidence="4 9">N-(5'-phosphoribosyl)anthranilate isomerase</fullName>
        <shortName evidence="9">PRAI</shortName>
        <ecNumber evidence="3 9">5.3.1.24</ecNumber>
    </recommendedName>
</protein>
<dbReference type="InterPro" id="IPR001240">
    <property type="entry name" value="PRAI_dom"/>
</dbReference>
<reference evidence="11 12" key="1">
    <citation type="submission" date="2019-05" db="EMBL/GenBank/DDBJ databases">
        <title>Genome Sequence of Lactobacillus futsaii Y97, a Potential Probiotic Strain Isolated from the Futsai of Taiwan.</title>
        <authorList>
            <person name="Du X."/>
        </authorList>
    </citation>
    <scope>NUCLEOTIDE SEQUENCE [LARGE SCALE GENOMIC DNA]</scope>
    <source>
        <strain evidence="11 12">Y97</strain>
    </source>
</reference>
<dbReference type="GO" id="GO:0000162">
    <property type="term" value="P:L-tryptophan biosynthetic process"/>
    <property type="evidence" value="ECO:0007669"/>
    <property type="project" value="UniProtKB-UniRule"/>
</dbReference>
<dbReference type="InterPro" id="IPR044643">
    <property type="entry name" value="TrpF_fam"/>
</dbReference>
<dbReference type="Proteomes" id="UP000310673">
    <property type="component" value="Chromosome"/>
</dbReference>
<dbReference type="InterPro" id="IPR011060">
    <property type="entry name" value="RibuloseP-bd_barrel"/>
</dbReference>
<dbReference type="InterPro" id="IPR013785">
    <property type="entry name" value="Aldolase_TIM"/>
</dbReference>
<evidence type="ECO:0000256" key="4">
    <source>
        <dbReference type="ARBA" id="ARBA00022272"/>
    </source>
</evidence>
<dbReference type="PANTHER" id="PTHR42894:SF1">
    <property type="entry name" value="N-(5'-PHOSPHORIBOSYL)ANTHRANILATE ISOMERASE"/>
    <property type="match status" value="1"/>
</dbReference>
<evidence type="ECO:0000256" key="9">
    <source>
        <dbReference type="HAMAP-Rule" id="MF_00135"/>
    </source>
</evidence>
<evidence type="ECO:0000256" key="3">
    <source>
        <dbReference type="ARBA" id="ARBA00012572"/>
    </source>
</evidence>
<evidence type="ECO:0000313" key="11">
    <source>
        <dbReference type="EMBL" id="QCX25391.1"/>
    </source>
</evidence>
<dbReference type="EMBL" id="CP040736">
    <property type="protein sequence ID" value="QCX25391.1"/>
    <property type="molecule type" value="Genomic_DNA"/>
</dbReference>
<dbReference type="CDD" id="cd00405">
    <property type="entry name" value="PRAI"/>
    <property type="match status" value="1"/>
</dbReference>
<dbReference type="Gene3D" id="3.20.20.70">
    <property type="entry name" value="Aldolase class I"/>
    <property type="match status" value="1"/>
</dbReference>
<evidence type="ECO:0000313" key="12">
    <source>
        <dbReference type="Proteomes" id="UP000310673"/>
    </source>
</evidence>
<accession>A0A5B7T5G6</accession>
<keyword evidence="5 9" id="KW-0028">Amino-acid biosynthesis</keyword>
<comment type="pathway">
    <text evidence="2 9">Amino-acid biosynthesis; L-tryptophan biosynthesis; L-tryptophan from chorismate: step 3/5.</text>
</comment>
<comment type="catalytic activity">
    <reaction evidence="1 9">
        <text>N-(5-phospho-beta-D-ribosyl)anthranilate = 1-(2-carboxyphenylamino)-1-deoxy-D-ribulose 5-phosphate</text>
        <dbReference type="Rhea" id="RHEA:21540"/>
        <dbReference type="ChEBI" id="CHEBI:18277"/>
        <dbReference type="ChEBI" id="CHEBI:58613"/>
        <dbReference type="EC" id="5.3.1.24"/>
    </reaction>
</comment>
<comment type="similarity">
    <text evidence="9">Belongs to the TrpF family.</text>
</comment>
<dbReference type="STRING" id="1423818.FC88_GL000856"/>
<dbReference type="RefSeq" id="WP_057814597.1">
    <property type="nucleotide sequence ID" value="NZ_CP040736.1"/>
</dbReference>
<dbReference type="AlphaFoldDB" id="A0A5B7T5G6"/>
<keyword evidence="7 9" id="KW-0057">Aromatic amino acid biosynthesis</keyword>
<evidence type="ECO:0000256" key="8">
    <source>
        <dbReference type="ARBA" id="ARBA00023235"/>
    </source>
</evidence>
<dbReference type="PANTHER" id="PTHR42894">
    <property type="entry name" value="N-(5'-PHOSPHORIBOSYL)ANTHRANILATE ISOMERASE"/>
    <property type="match status" value="1"/>
</dbReference>
<name>A0A5B7T5G6_9LACO</name>
<evidence type="ECO:0000256" key="1">
    <source>
        <dbReference type="ARBA" id="ARBA00001164"/>
    </source>
</evidence>
<gene>
    <name evidence="9" type="primary">trpF</name>
    <name evidence="11" type="ORF">FG051_09950</name>
</gene>
<evidence type="ECO:0000256" key="6">
    <source>
        <dbReference type="ARBA" id="ARBA00022822"/>
    </source>
</evidence>
<dbReference type="KEGG" id="lft:FG051_09950"/>
<dbReference type="GO" id="GO:0004640">
    <property type="term" value="F:phosphoribosylanthranilate isomerase activity"/>
    <property type="evidence" value="ECO:0007669"/>
    <property type="project" value="UniProtKB-UniRule"/>
</dbReference>
<evidence type="ECO:0000256" key="2">
    <source>
        <dbReference type="ARBA" id="ARBA00004664"/>
    </source>
</evidence>
<keyword evidence="8 9" id="KW-0413">Isomerase</keyword>
<dbReference type="HAMAP" id="MF_00135">
    <property type="entry name" value="PRAI"/>
    <property type="match status" value="1"/>
</dbReference>
<organism evidence="11 12">
    <name type="scientific">Companilactobacillus futsaii</name>
    <dbReference type="NCBI Taxonomy" id="938155"/>
    <lineage>
        <taxon>Bacteria</taxon>
        <taxon>Bacillati</taxon>
        <taxon>Bacillota</taxon>
        <taxon>Bacilli</taxon>
        <taxon>Lactobacillales</taxon>
        <taxon>Lactobacillaceae</taxon>
        <taxon>Companilactobacillus</taxon>
    </lineage>
</organism>
<evidence type="ECO:0000259" key="10">
    <source>
        <dbReference type="Pfam" id="PF00697"/>
    </source>
</evidence>
<keyword evidence="6 9" id="KW-0822">Tryptophan biosynthesis</keyword>
<dbReference type="UniPathway" id="UPA00035">
    <property type="reaction ID" value="UER00042"/>
</dbReference>